<feature type="domain" description="DUF5615" evidence="1">
    <location>
        <begin position="1"/>
        <end position="109"/>
    </location>
</feature>
<dbReference type="InterPro" id="IPR041049">
    <property type="entry name" value="DUF5615"/>
</dbReference>
<dbReference type="EMBL" id="JTCM02000003">
    <property type="protein sequence ID" value="NEU71506.1"/>
    <property type="molecule type" value="Genomic_DNA"/>
</dbReference>
<evidence type="ECO:0000313" key="3">
    <source>
        <dbReference type="Proteomes" id="UP000031549"/>
    </source>
</evidence>
<sequence length="122" mass="13652">MKLLLDQDVYAVTAKFLIDAGHDVVLVGMIGLEQASDEEILRLAQSENRVLITRDRDYGNLVFVKAMGTGVIYLRVLPKTVKAVHNELARVLQIYSETELIGGFLVVEPDGHRFRKLPSNES</sequence>
<evidence type="ECO:0000313" key="2">
    <source>
        <dbReference type="EMBL" id="NEU71506.1"/>
    </source>
</evidence>
<reference evidence="2 3" key="1">
    <citation type="journal article" date="2015" name="Genome Announc.">
        <title>Draft Genome Sequence of Cyanobacterium Hassallia byssoidea Strain VB512170, Isolated from Monuments in India.</title>
        <authorList>
            <person name="Singh D."/>
            <person name="Chandrababunaidu M.M."/>
            <person name="Panda A."/>
            <person name="Sen D."/>
            <person name="Bhattacharyya S."/>
            <person name="Adhikary S.P."/>
            <person name="Tripathy S."/>
        </authorList>
    </citation>
    <scope>NUCLEOTIDE SEQUENCE [LARGE SCALE GENOMIC DNA]</scope>
    <source>
        <strain evidence="2 3">VB512170</strain>
    </source>
</reference>
<organism evidence="2 3">
    <name type="scientific">Hassallia byssoidea VB512170</name>
    <dbReference type="NCBI Taxonomy" id="1304833"/>
    <lineage>
        <taxon>Bacteria</taxon>
        <taxon>Bacillati</taxon>
        <taxon>Cyanobacteriota</taxon>
        <taxon>Cyanophyceae</taxon>
        <taxon>Nostocales</taxon>
        <taxon>Tolypothrichaceae</taxon>
        <taxon>Hassallia</taxon>
    </lineage>
</organism>
<gene>
    <name evidence="2" type="ORF">PI95_002650</name>
</gene>
<evidence type="ECO:0000259" key="1">
    <source>
        <dbReference type="Pfam" id="PF18480"/>
    </source>
</evidence>
<comment type="caution">
    <text evidence="2">The sequence shown here is derived from an EMBL/GenBank/DDBJ whole genome shotgun (WGS) entry which is preliminary data.</text>
</comment>
<keyword evidence="3" id="KW-1185">Reference proteome</keyword>
<proteinExistence type="predicted"/>
<protein>
    <recommendedName>
        <fullName evidence="1">DUF5615 domain-containing protein</fullName>
    </recommendedName>
</protein>
<name>A0A846H1R7_9CYAN</name>
<accession>A0A846H1R7</accession>
<dbReference type="RefSeq" id="WP_039738896.1">
    <property type="nucleotide sequence ID" value="NZ_JTCM02000003.1"/>
</dbReference>
<dbReference type="AlphaFoldDB" id="A0A846H1R7"/>
<dbReference type="Proteomes" id="UP000031549">
    <property type="component" value="Unassembled WGS sequence"/>
</dbReference>
<dbReference type="Pfam" id="PF18480">
    <property type="entry name" value="DUF5615"/>
    <property type="match status" value="1"/>
</dbReference>